<evidence type="ECO:0000313" key="2">
    <source>
        <dbReference type="Proteomes" id="UP001235744"/>
    </source>
</evidence>
<gene>
    <name evidence="1" type="ORF">P8A19_01580</name>
</gene>
<name>A0ABY9IGG7_9ACTN</name>
<dbReference type="EMBL" id="CP120988">
    <property type="protein sequence ID" value="WLQ54210.1"/>
    <property type="molecule type" value="Genomic_DNA"/>
</dbReference>
<accession>A0ABY9IGG7</accession>
<reference evidence="1 2" key="1">
    <citation type="submission" date="2023-03" db="EMBL/GenBank/DDBJ databases">
        <title>Isolation and description of six Streptomyces strains from soil environments, able to metabolize different microbial glucans.</title>
        <authorList>
            <person name="Widen T."/>
            <person name="Larsbrink J."/>
        </authorList>
    </citation>
    <scope>NUCLEOTIDE SEQUENCE [LARGE SCALE GENOMIC DNA]</scope>
    <source>
        <strain evidence="1 2">Alt2</strain>
    </source>
</reference>
<dbReference type="RefSeq" id="WP_306105531.1">
    <property type="nucleotide sequence ID" value="NZ_CP120988.1"/>
</dbReference>
<keyword evidence="2" id="KW-1185">Reference proteome</keyword>
<evidence type="ECO:0008006" key="3">
    <source>
        <dbReference type="Google" id="ProtNLM"/>
    </source>
</evidence>
<protein>
    <recommendedName>
        <fullName evidence="3">Lipoprotein</fullName>
    </recommendedName>
</protein>
<dbReference type="Proteomes" id="UP001235744">
    <property type="component" value="Chromosome"/>
</dbReference>
<sequence>METRDIIRLMGRRTVLRYAMAGFVAAAVSACSGDGGSTDVRFRTLGAFLEGSWEFEAENGAGARIAVSKEGNWLMTGGGADSPWSEEGTWALDSGRLSVTMSGRRPHAIEDVPDDVEKALAGACTVSGGLTDDQDIGYRRMRVGRTEGKVVLTFPDERADGRIRVVTCTRVETAEAP</sequence>
<organism evidence="1 2">
    <name type="scientific">Streptomyces poriferorum</name>
    <dbReference type="NCBI Taxonomy" id="2798799"/>
    <lineage>
        <taxon>Bacteria</taxon>
        <taxon>Bacillati</taxon>
        <taxon>Actinomycetota</taxon>
        <taxon>Actinomycetes</taxon>
        <taxon>Kitasatosporales</taxon>
        <taxon>Streptomycetaceae</taxon>
        <taxon>Streptomyces</taxon>
    </lineage>
</organism>
<proteinExistence type="predicted"/>
<evidence type="ECO:0000313" key="1">
    <source>
        <dbReference type="EMBL" id="WLQ54210.1"/>
    </source>
</evidence>
<dbReference type="PROSITE" id="PS51257">
    <property type="entry name" value="PROKAR_LIPOPROTEIN"/>
    <property type="match status" value="1"/>
</dbReference>